<evidence type="ECO:0008006" key="4">
    <source>
        <dbReference type="Google" id="ProtNLM"/>
    </source>
</evidence>
<reference evidence="3" key="1">
    <citation type="journal article" date="2019" name="Int. J. Syst. Evol. Microbiol.">
        <title>The Global Catalogue of Microorganisms (GCM) 10K type strain sequencing project: providing services to taxonomists for standard genome sequencing and annotation.</title>
        <authorList>
            <consortium name="The Broad Institute Genomics Platform"/>
            <consortium name="The Broad Institute Genome Sequencing Center for Infectious Disease"/>
            <person name="Wu L."/>
            <person name="Ma J."/>
        </authorList>
    </citation>
    <scope>NUCLEOTIDE SEQUENCE [LARGE SCALE GENOMIC DNA]</scope>
    <source>
        <strain evidence="3">KCTC 22671</strain>
    </source>
</reference>
<keyword evidence="1" id="KW-0732">Signal</keyword>
<gene>
    <name evidence="2" type="ORF">ACFS5J_05245</name>
</gene>
<name>A0ABW5YKY7_9FLAO</name>
<keyword evidence="3" id="KW-1185">Reference proteome</keyword>
<dbReference type="RefSeq" id="WP_379811002.1">
    <property type="nucleotide sequence ID" value="NZ_JBHUPC010000012.1"/>
</dbReference>
<evidence type="ECO:0000313" key="2">
    <source>
        <dbReference type="EMBL" id="MFD2891417.1"/>
    </source>
</evidence>
<dbReference type="Proteomes" id="UP001597534">
    <property type="component" value="Unassembled WGS sequence"/>
</dbReference>
<sequence length="176" mass="20002">MKTCILFLFLCISTFSYSQSQTSSTSDATKANLELEMLPEIVLTKIGEDFSVYLPDKNPDLSVQQLQKYFIAYNLGKDYEGYDNYLVMMKNEKGTLTATYNNDGKLVRVVEKYDDVTLPNEVIYSVLKANPGWGIVDDKYHYTQADGDIKKKVYYVTIKNGKQTKKLKVTPAGEIL</sequence>
<evidence type="ECO:0000256" key="1">
    <source>
        <dbReference type="SAM" id="SignalP"/>
    </source>
</evidence>
<dbReference type="SUPFAM" id="SSF160574">
    <property type="entry name" value="BT0923-like"/>
    <property type="match status" value="1"/>
</dbReference>
<dbReference type="EMBL" id="JBHUPC010000012">
    <property type="protein sequence ID" value="MFD2891417.1"/>
    <property type="molecule type" value="Genomic_DNA"/>
</dbReference>
<proteinExistence type="predicted"/>
<accession>A0ABW5YKY7</accession>
<feature type="signal peptide" evidence="1">
    <location>
        <begin position="1"/>
        <end position="20"/>
    </location>
</feature>
<protein>
    <recommendedName>
        <fullName evidence="4">Nicotinate-nucleotide adenylyltransferase</fullName>
    </recommendedName>
</protein>
<feature type="chain" id="PRO_5046008926" description="Nicotinate-nucleotide adenylyltransferase" evidence="1">
    <location>
        <begin position="21"/>
        <end position="176"/>
    </location>
</feature>
<organism evidence="2 3">
    <name type="scientific">Flavobacterium chuncheonense</name>
    <dbReference type="NCBI Taxonomy" id="2026653"/>
    <lineage>
        <taxon>Bacteria</taxon>
        <taxon>Pseudomonadati</taxon>
        <taxon>Bacteroidota</taxon>
        <taxon>Flavobacteriia</taxon>
        <taxon>Flavobacteriales</taxon>
        <taxon>Flavobacteriaceae</taxon>
        <taxon>Flavobacterium</taxon>
    </lineage>
</organism>
<comment type="caution">
    <text evidence="2">The sequence shown here is derived from an EMBL/GenBank/DDBJ whole genome shotgun (WGS) entry which is preliminary data.</text>
</comment>
<evidence type="ECO:0000313" key="3">
    <source>
        <dbReference type="Proteomes" id="UP001597534"/>
    </source>
</evidence>